<keyword evidence="3" id="KW-1185">Reference proteome</keyword>
<reference evidence="2 3" key="1">
    <citation type="submission" date="2023-10" db="EMBL/GenBank/DDBJ databases">
        <title>Genome-Wide Identification Analysis in wild type Solanum Pinnatisectum Reveals Some Genes Defensing Phytophthora Infestans.</title>
        <authorList>
            <person name="Sun C."/>
        </authorList>
    </citation>
    <scope>NUCLEOTIDE SEQUENCE [LARGE SCALE GENOMIC DNA]</scope>
    <source>
        <strain evidence="2">LQN</strain>
        <tissue evidence="2">Leaf</tissue>
    </source>
</reference>
<dbReference type="Proteomes" id="UP001311915">
    <property type="component" value="Unassembled WGS sequence"/>
</dbReference>
<accession>A0AAV9LGE5</accession>
<protein>
    <recommendedName>
        <fullName evidence="4">Leucine-rich repeat domain, L domain-containing protein</fullName>
    </recommendedName>
</protein>
<organism evidence="2 3">
    <name type="scientific">Solanum pinnatisectum</name>
    <name type="common">tansyleaf nightshade</name>
    <dbReference type="NCBI Taxonomy" id="50273"/>
    <lineage>
        <taxon>Eukaryota</taxon>
        <taxon>Viridiplantae</taxon>
        <taxon>Streptophyta</taxon>
        <taxon>Embryophyta</taxon>
        <taxon>Tracheophyta</taxon>
        <taxon>Spermatophyta</taxon>
        <taxon>Magnoliopsida</taxon>
        <taxon>eudicotyledons</taxon>
        <taxon>Gunneridae</taxon>
        <taxon>Pentapetalae</taxon>
        <taxon>asterids</taxon>
        <taxon>lamiids</taxon>
        <taxon>Solanales</taxon>
        <taxon>Solanaceae</taxon>
        <taxon>Solanoideae</taxon>
        <taxon>Solaneae</taxon>
        <taxon>Solanum</taxon>
    </lineage>
</organism>
<dbReference type="SUPFAM" id="SSF52058">
    <property type="entry name" value="L domain-like"/>
    <property type="match status" value="1"/>
</dbReference>
<dbReference type="AlphaFoldDB" id="A0AAV9LGE5"/>
<proteinExistence type="predicted"/>
<sequence length="235" mass="27082">MHNLIEWKGVELIPTTSGVRMFPKLEKLRIRYCPLLKITPNQFEILCELQIVRVDSEMPLLNLCSNLTSLVMLRVYDVKELTCFPDEILRNNVSLQFLSVEECREFHELPQSLYNLHSLKILRIGRCPSFSSFSVPSGENYLTSLQNFWLWNCDGLTNLPSGMLEHCRSLESLRVDYCNNLVSFPLHVGKMHSLSHLGLSRCPKLICVPTAHRRPSPSHWVTSFGNWSFLRDGGF</sequence>
<dbReference type="PANTHER" id="PTHR36766:SF30">
    <property type="entry name" value="TIR-NBS TYPE DISEASE RESISTANCE PROTEIN-RELATED"/>
    <property type="match status" value="1"/>
</dbReference>
<evidence type="ECO:0008006" key="4">
    <source>
        <dbReference type="Google" id="ProtNLM"/>
    </source>
</evidence>
<name>A0AAV9LGE5_9SOLN</name>
<dbReference type="Gene3D" id="3.80.10.10">
    <property type="entry name" value="Ribonuclease Inhibitor"/>
    <property type="match status" value="1"/>
</dbReference>
<dbReference type="GO" id="GO:0006952">
    <property type="term" value="P:defense response"/>
    <property type="evidence" value="ECO:0007669"/>
    <property type="project" value="UniProtKB-KW"/>
</dbReference>
<dbReference type="InterPro" id="IPR032675">
    <property type="entry name" value="LRR_dom_sf"/>
</dbReference>
<evidence type="ECO:0000256" key="1">
    <source>
        <dbReference type="ARBA" id="ARBA00022821"/>
    </source>
</evidence>
<evidence type="ECO:0000313" key="3">
    <source>
        <dbReference type="Proteomes" id="UP001311915"/>
    </source>
</evidence>
<dbReference type="PANTHER" id="PTHR36766">
    <property type="entry name" value="PLANT BROAD-SPECTRUM MILDEW RESISTANCE PROTEIN RPW8"/>
    <property type="match status" value="1"/>
</dbReference>
<keyword evidence="1" id="KW-0611">Plant defense</keyword>
<comment type="caution">
    <text evidence="2">The sequence shown here is derived from an EMBL/GenBank/DDBJ whole genome shotgun (WGS) entry which is preliminary data.</text>
</comment>
<dbReference type="EMBL" id="JAWPEI010000006">
    <property type="protein sequence ID" value="KAK4724493.1"/>
    <property type="molecule type" value="Genomic_DNA"/>
</dbReference>
<evidence type="ECO:0000313" key="2">
    <source>
        <dbReference type="EMBL" id="KAK4724493.1"/>
    </source>
</evidence>
<gene>
    <name evidence="2" type="ORF">R3W88_027272</name>
</gene>